<reference evidence="1" key="1">
    <citation type="submission" date="2014-12" db="EMBL/GenBank/DDBJ databases">
        <title>Insight into the proteome of Arion vulgaris.</title>
        <authorList>
            <person name="Aradska J."/>
            <person name="Bulat T."/>
            <person name="Smidak R."/>
            <person name="Sarate P."/>
            <person name="Gangsoo J."/>
            <person name="Sialana F."/>
            <person name="Bilban M."/>
            <person name="Lubec G."/>
        </authorList>
    </citation>
    <scope>NUCLEOTIDE SEQUENCE</scope>
    <source>
        <tissue evidence="1">Skin</tissue>
    </source>
</reference>
<proteinExistence type="predicted"/>
<dbReference type="EMBL" id="HACG01046975">
    <property type="protein sequence ID" value="CEK93840.1"/>
    <property type="molecule type" value="Transcribed_RNA"/>
</dbReference>
<accession>A0A0B7BNW0</accession>
<name>A0A0B7BNW0_9EUPU</name>
<evidence type="ECO:0000313" key="1">
    <source>
        <dbReference type="EMBL" id="CEK93840.1"/>
    </source>
</evidence>
<feature type="non-terminal residue" evidence="1">
    <location>
        <position position="104"/>
    </location>
</feature>
<dbReference type="AlphaFoldDB" id="A0A0B7BNW0"/>
<organism evidence="1">
    <name type="scientific">Arion vulgaris</name>
    <dbReference type="NCBI Taxonomy" id="1028688"/>
    <lineage>
        <taxon>Eukaryota</taxon>
        <taxon>Metazoa</taxon>
        <taxon>Spiralia</taxon>
        <taxon>Lophotrochozoa</taxon>
        <taxon>Mollusca</taxon>
        <taxon>Gastropoda</taxon>
        <taxon>Heterobranchia</taxon>
        <taxon>Euthyneura</taxon>
        <taxon>Panpulmonata</taxon>
        <taxon>Eupulmonata</taxon>
        <taxon>Stylommatophora</taxon>
        <taxon>Helicina</taxon>
        <taxon>Arionoidea</taxon>
        <taxon>Arionidae</taxon>
        <taxon>Arion</taxon>
    </lineage>
</organism>
<sequence>DSQLQDMQLTNVAELGIPVDEGQPSTLAVRLHNLVKEDRYKAVSVLRLLDMVVGDILYRASVQKEHLEYLLSQVTLVRKTIRDRVCDLDLSTVKDVMYNMTVKW</sequence>
<feature type="non-terminal residue" evidence="1">
    <location>
        <position position="1"/>
    </location>
</feature>
<gene>
    <name evidence="1" type="primary">ORF197517</name>
</gene>
<protein>
    <submittedName>
        <fullName evidence="1">Uncharacterized protein</fullName>
    </submittedName>
</protein>